<evidence type="ECO:0000256" key="1">
    <source>
        <dbReference type="SAM" id="Phobius"/>
    </source>
</evidence>
<proteinExistence type="predicted"/>
<dbReference type="AlphaFoldDB" id="A0A842I0S7"/>
<dbReference type="Proteomes" id="UP000564378">
    <property type="component" value="Unassembled WGS sequence"/>
</dbReference>
<feature type="transmembrane region" description="Helical" evidence="1">
    <location>
        <begin position="32"/>
        <end position="48"/>
    </location>
</feature>
<keyword evidence="3" id="KW-1185">Reference proteome</keyword>
<comment type="caution">
    <text evidence="2">The sequence shown here is derived from an EMBL/GenBank/DDBJ whole genome shotgun (WGS) entry which is preliminary data.</text>
</comment>
<organism evidence="2 3">
    <name type="scientific">Parasphingopyxis marina</name>
    <dbReference type="NCBI Taxonomy" id="2761622"/>
    <lineage>
        <taxon>Bacteria</taxon>
        <taxon>Pseudomonadati</taxon>
        <taxon>Pseudomonadota</taxon>
        <taxon>Alphaproteobacteria</taxon>
        <taxon>Sphingomonadales</taxon>
        <taxon>Sphingomonadaceae</taxon>
        <taxon>Parasphingopyxis</taxon>
    </lineage>
</organism>
<protein>
    <submittedName>
        <fullName evidence="2">Uncharacterized protein</fullName>
    </submittedName>
</protein>
<evidence type="ECO:0000313" key="2">
    <source>
        <dbReference type="EMBL" id="MBC2778457.1"/>
    </source>
</evidence>
<keyword evidence="1" id="KW-0472">Membrane</keyword>
<accession>A0A842I0S7</accession>
<evidence type="ECO:0000313" key="3">
    <source>
        <dbReference type="Proteomes" id="UP000564378"/>
    </source>
</evidence>
<dbReference type="RefSeq" id="WP_185801711.1">
    <property type="nucleotide sequence ID" value="NZ_JACJVJ010000002.1"/>
</dbReference>
<keyword evidence="1" id="KW-1133">Transmembrane helix</keyword>
<reference evidence="2 3" key="1">
    <citation type="submission" date="2020-08" db="EMBL/GenBank/DDBJ databases">
        <title>Draft genome sequence of Parasphingopyxis sp. GrpM-11.</title>
        <authorList>
            <person name="Oh J."/>
            <person name="Roh D.-H."/>
        </authorList>
    </citation>
    <scope>NUCLEOTIDE SEQUENCE [LARGE SCALE GENOMIC DNA]</scope>
    <source>
        <strain evidence="2 3">GrpM-11</strain>
    </source>
</reference>
<name>A0A842I0S7_9SPHN</name>
<sequence length="49" mass="5117">MAALALGMFVALFAFGQDLVGYHDPDGTVKLALLATFVFGIICGSKIGR</sequence>
<keyword evidence="1" id="KW-0812">Transmembrane</keyword>
<dbReference type="EMBL" id="JACJVJ010000002">
    <property type="protein sequence ID" value="MBC2778457.1"/>
    <property type="molecule type" value="Genomic_DNA"/>
</dbReference>
<gene>
    <name evidence="2" type="ORF">H6P80_12595</name>
</gene>